<keyword evidence="3" id="KW-0539">Nucleus</keyword>
<evidence type="ECO:0000259" key="5">
    <source>
        <dbReference type="PROSITE" id="PS50061"/>
    </source>
</evidence>
<comment type="subcellular location">
    <subcellularLocation>
        <location evidence="3">Nucleus</location>
    </subcellularLocation>
</comment>
<sequence length="207" mass="24399">MNELFEYIDGNIFDAFYFNSSVNDYDELQEGDNLKIYTDLITVENSANNSYKPSDSLNSGGVMQYTMNSPEHTDSPNTSNDSELSLNDKNSLSLNENNDDTEFFNPEEWIVQDLSSWKIRPPKLYEFLRLLLNNPRYVSYISWINKDEGLFKIHKPAKVVHLWKKVKLRRTYASVDYDSFSRAIRYYYKSGLMIKTNRKHIHRFAQK</sequence>
<dbReference type="Proteomes" id="UP000663882">
    <property type="component" value="Unassembled WGS sequence"/>
</dbReference>
<evidence type="ECO:0000256" key="2">
    <source>
        <dbReference type="ARBA" id="ARBA00023125"/>
    </source>
</evidence>
<dbReference type="GO" id="GO:0043565">
    <property type="term" value="F:sequence-specific DNA binding"/>
    <property type="evidence" value="ECO:0007669"/>
    <property type="project" value="InterPro"/>
</dbReference>
<dbReference type="EMBL" id="CAJOAX010000428">
    <property type="protein sequence ID" value="CAF3589458.1"/>
    <property type="molecule type" value="Genomic_DNA"/>
</dbReference>
<feature type="compositionally biased region" description="Low complexity" evidence="4">
    <location>
        <begin position="79"/>
        <end position="91"/>
    </location>
</feature>
<evidence type="ECO:0000256" key="3">
    <source>
        <dbReference type="RuleBase" id="RU004019"/>
    </source>
</evidence>
<proteinExistence type="inferred from homology"/>
<dbReference type="OrthoDB" id="5975550at2759"/>
<dbReference type="SMART" id="SM00413">
    <property type="entry name" value="ETS"/>
    <property type="match status" value="1"/>
</dbReference>
<dbReference type="SUPFAM" id="SSF46785">
    <property type="entry name" value="Winged helix' DNA-binding domain"/>
    <property type="match status" value="1"/>
</dbReference>
<name>A0A815MUJ3_9BILA</name>
<dbReference type="Pfam" id="PF00178">
    <property type="entry name" value="Ets"/>
    <property type="match status" value="1"/>
</dbReference>
<accession>A0A815MUJ3</accession>
<evidence type="ECO:0000313" key="9">
    <source>
        <dbReference type="Proteomes" id="UP000663889"/>
    </source>
</evidence>
<dbReference type="InterPro" id="IPR036388">
    <property type="entry name" value="WH-like_DNA-bd_sf"/>
</dbReference>
<comment type="similarity">
    <text evidence="1 3">Belongs to the ETS family.</text>
</comment>
<dbReference type="InterPro" id="IPR036390">
    <property type="entry name" value="WH_DNA-bd_sf"/>
</dbReference>
<evidence type="ECO:0000313" key="7">
    <source>
        <dbReference type="EMBL" id="CAF1426192.1"/>
    </source>
</evidence>
<dbReference type="Proteomes" id="UP000663823">
    <property type="component" value="Unassembled WGS sequence"/>
</dbReference>
<dbReference type="GO" id="GO:0030154">
    <property type="term" value="P:cell differentiation"/>
    <property type="evidence" value="ECO:0007669"/>
    <property type="project" value="TreeGrafter"/>
</dbReference>
<dbReference type="Proteomes" id="UP000663889">
    <property type="component" value="Unassembled WGS sequence"/>
</dbReference>
<dbReference type="InterPro" id="IPR000418">
    <property type="entry name" value="Ets_dom"/>
</dbReference>
<dbReference type="PROSITE" id="PS50061">
    <property type="entry name" value="ETS_DOMAIN_3"/>
    <property type="match status" value="1"/>
</dbReference>
<protein>
    <recommendedName>
        <fullName evidence="5">ETS domain-containing protein</fullName>
    </recommendedName>
</protein>
<evidence type="ECO:0000313" key="6">
    <source>
        <dbReference type="EMBL" id="CAF1124949.1"/>
    </source>
</evidence>
<reference evidence="7" key="1">
    <citation type="submission" date="2021-02" db="EMBL/GenBank/DDBJ databases">
        <authorList>
            <person name="Nowell W R."/>
        </authorList>
    </citation>
    <scope>NUCLEOTIDE SEQUENCE</scope>
</reference>
<feature type="region of interest" description="Disordered" evidence="4">
    <location>
        <begin position="48"/>
        <end position="91"/>
    </location>
</feature>
<organism evidence="7 9">
    <name type="scientific">Rotaria sordida</name>
    <dbReference type="NCBI Taxonomy" id="392033"/>
    <lineage>
        <taxon>Eukaryota</taxon>
        <taxon>Metazoa</taxon>
        <taxon>Spiralia</taxon>
        <taxon>Gnathifera</taxon>
        <taxon>Rotifera</taxon>
        <taxon>Eurotatoria</taxon>
        <taxon>Bdelloidea</taxon>
        <taxon>Philodinida</taxon>
        <taxon>Philodinidae</taxon>
        <taxon>Rotaria</taxon>
    </lineage>
</organism>
<feature type="compositionally biased region" description="Polar residues" evidence="4">
    <location>
        <begin position="48"/>
        <end position="78"/>
    </location>
</feature>
<dbReference type="PANTHER" id="PTHR11849">
    <property type="entry name" value="ETS"/>
    <property type="match status" value="1"/>
</dbReference>
<dbReference type="GO" id="GO:0005634">
    <property type="term" value="C:nucleus"/>
    <property type="evidence" value="ECO:0007669"/>
    <property type="project" value="UniProtKB-SubCell"/>
</dbReference>
<gene>
    <name evidence="8" type="ORF">OTI717_LOCUS6230</name>
    <name evidence="6" type="ORF">RFH988_LOCUS20556</name>
    <name evidence="7" type="ORF">SEV965_LOCUS32518</name>
</gene>
<evidence type="ECO:0000256" key="1">
    <source>
        <dbReference type="ARBA" id="ARBA00005562"/>
    </source>
</evidence>
<comment type="caution">
    <text evidence="7">The sequence shown here is derived from an EMBL/GenBank/DDBJ whole genome shotgun (WGS) entry which is preliminary data.</text>
</comment>
<dbReference type="AlphaFoldDB" id="A0A815MUJ3"/>
<dbReference type="PRINTS" id="PR00454">
    <property type="entry name" value="ETSDOMAIN"/>
</dbReference>
<evidence type="ECO:0000313" key="8">
    <source>
        <dbReference type="EMBL" id="CAF3589458.1"/>
    </source>
</evidence>
<keyword evidence="2 3" id="KW-0238">DNA-binding</keyword>
<dbReference type="EMBL" id="CAJNOO010001266">
    <property type="protein sequence ID" value="CAF1124949.1"/>
    <property type="molecule type" value="Genomic_DNA"/>
</dbReference>
<dbReference type="Gene3D" id="1.10.10.10">
    <property type="entry name" value="Winged helix-like DNA-binding domain superfamily/Winged helix DNA-binding domain"/>
    <property type="match status" value="1"/>
</dbReference>
<dbReference type="GO" id="GO:0000981">
    <property type="term" value="F:DNA-binding transcription factor activity, RNA polymerase II-specific"/>
    <property type="evidence" value="ECO:0007669"/>
    <property type="project" value="TreeGrafter"/>
</dbReference>
<dbReference type="InterPro" id="IPR046328">
    <property type="entry name" value="ETS_fam"/>
</dbReference>
<dbReference type="EMBL" id="CAJNOU010004089">
    <property type="protein sequence ID" value="CAF1426192.1"/>
    <property type="molecule type" value="Genomic_DNA"/>
</dbReference>
<feature type="domain" description="ETS" evidence="5">
    <location>
        <begin position="122"/>
        <end position="205"/>
    </location>
</feature>
<evidence type="ECO:0000256" key="4">
    <source>
        <dbReference type="SAM" id="MobiDB-lite"/>
    </source>
</evidence>